<comment type="caution">
    <text evidence="11">The sequence shown here is derived from an EMBL/GenBank/DDBJ whole genome shotgun (WGS) entry which is preliminary data.</text>
</comment>
<evidence type="ECO:0000259" key="9">
    <source>
        <dbReference type="Pfam" id="PF06429"/>
    </source>
</evidence>
<dbReference type="PRINTS" id="PR01005">
    <property type="entry name" value="FLGHOOKAP1"/>
</dbReference>
<evidence type="ECO:0000256" key="6">
    <source>
        <dbReference type="ARBA" id="ARBA00023143"/>
    </source>
</evidence>
<dbReference type="AlphaFoldDB" id="A0A838CUG3"/>
<reference evidence="11 12" key="1">
    <citation type="journal article" date="2004" name="Extremophiles">
        <title>Halobacillus locisalis sp. nov., a halophilic bacterium isolated from a marine solar saltern of the Yellow Sea in Korea.</title>
        <authorList>
            <person name="Yoon J.H."/>
            <person name="Kang K.H."/>
            <person name="Oh T.K."/>
            <person name="Park Y.H."/>
        </authorList>
    </citation>
    <scope>NUCLEOTIDE SEQUENCE [LARGE SCALE GENOMIC DNA]</scope>
    <source>
        <strain evidence="11 12">KCTC 3788</strain>
    </source>
</reference>
<keyword evidence="12" id="KW-1185">Reference proteome</keyword>
<dbReference type="Proteomes" id="UP000571017">
    <property type="component" value="Unassembled WGS sequence"/>
</dbReference>
<protein>
    <recommendedName>
        <fullName evidence="4">Flagellar hook-associated protein 1</fullName>
    </recommendedName>
</protein>
<evidence type="ECO:0000259" key="8">
    <source>
        <dbReference type="Pfam" id="PF00460"/>
    </source>
</evidence>
<dbReference type="InterPro" id="IPR001444">
    <property type="entry name" value="Flag_bb_rod_N"/>
</dbReference>
<name>A0A838CUG3_9BACI</name>
<dbReference type="GO" id="GO:0044780">
    <property type="term" value="P:bacterial-type flagellum assembly"/>
    <property type="evidence" value="ECO:0007669"/>
    <property type="project" value="InterPro"/>
</dbReference>
<feature type="domain" description="Flagellar basal body rod protein N-terminal" evidence="8">
    <location>
        <begin position="8"/>
        <end position="38"/>
    </location>
</feature>
<evidence type="ECO:0000313" key="12">
    <source>
        <dbReference type="Proteomes" id="UP000571017"/>
    </source>
</evidence>
<evidence type="ECO:0000256" key="2">
    <source>
        <dbReference type="ARBA" id="ARBA00004613"/>
    </source>
</evidence>
<dbReference type="NCBIfam" id="TIGR02492">
    <property type="entry name" value="flgK_ends"/>
    <property type="match status" value="1"/>
</dbReference>
<keyword evidence="6" id="KW-0975">Bacterial flagellum</keyword>
<dbReference type="InterPro" id="IPR010810">
    <property type="entry name" value="Flagellin_hook_IN_motif"/>
</dbReference>
<feature type="domain" description="Flagellar basal-body/hook protein C-terminal" evidence="9">
    <location>
        <begin position="605"/>
        <end position="644"/>
    </location>
</feature>
<evidence type="ECO:0000313" key="11">
    <source>
        <dbReference type="EMBL" id="MBA2175561.1"/>
    </source>
</evidence>
<keyword evidence="11" id="KW-0282">Flagellum</keyword>
<keyword evidence="11" id="KW-0966">Cell projection</keyword>
<dbReference type="EMBL" id="JACEFG010000002">
    <property type="protein sequence ID" value="MBA2175561.1"/>
    <property type="molecule type" value="Genomic_DNA"/>
</dbReference>
<evidence type="ECO:0000256" key="5">
    <source>
        <dbReference type="ARBA" id="ARBA00022525"/>
    </source>
</evidence>
<gene>
    <name evidence="11" type="primary">flgK</name>
    <name evidence="11" type="ORF">H0266_11715</name>
</gene>
<dbReference type="GO" id="GO:0009424">
    <property type="term" value="C:bacterial-type flagellum hook"/>
    <property type="evidence" value="ECO:0007669"/>
    <property type="project" value="InterPro"/>
</dbReference>
<dbReference type="GO" id="GO:0005576">
    <property type="term" value="C:extracellular region"/>
    <property type="evidence" value="ECO:0007669"/>
    <property type="project" value="UniProtKB-SubCell"/>
</dbReference>
<comment type="similarity">
    <text evidence="3">Belongs to the flagella basal body rod proteins family.</text>
</comment>
<feature type="region of interest" description="Disordered" evidence="7">
    <location>
        <begin position="44"/>
        <end position="67"/>
    </location>
</feature>
<dbReference type="SUPFAM" id="SSF64518">
    <property type="entry name" value="Phase 1 flagellin"/>
    <property type="match status" value="1"/>
</dbReference>
<feature type="domain" description="Flagellar hook-associated protein FlgK helical" evidence="10">
    <location>
        <begin position="104"/>
        <end position="312"/>
    </location>
</feature>
<keyword evidence="5" id="KW-0964">Secreted</keyword>
<dbReference type="Pfam" id="PF00460">
    <property type="entry name" value="Flg_bb_rod"/>
    <property type="match status" value="1"/>
</dbReference>
<dbReference type="PANTHER" id="PTHR30033:SF1">
    <property type="entry name" value="FLAGELLAR HOOK-ASSOCIATED PROTEIN 1"/>
    <property type="match status" value="1"/>
</dbReference>
<dbReference type="InterPro" id="IPR002371">
    <property type="entry name" value="FlgK"/>
</dbReference>
<evidence type="ECO:0000256" key="3">
    <source>
        <dbReference type="ARBA" id="ARBA00009677"/>
    </source>
</evidence>
<evidence type="ECO:0000256" key="7">
    <source>
        <dbReference type="SAM" id="MobiDB-lite"/>
    </source>
</evidence>
<dbReference type="PANTHER" id="PTHR30033">
    <property type="entry name" value="FLAGELLAR HOOK-ASSOCIATED PROTEIN 1"/>
    <property type="match status" value="1"/>
</dbReference>
<dbReference type="InterPro" id="IPR053927">
    <property type="entry name" value="FlgK_helical"/>
</dbReference>
<dbReference type="InterPro" id="IPR010930">
    <property type="entry name" value="Flg_bb/hook_C_dom"/>
</dbReference>
<evidence type="ECO:0000256" key="1">
    <source>
        <dbReference type="ARBA" id="ARBA00004365"/>
    </source>
</evidence>
<dbReference type="RefSeq" id="WP_181472561.1">
    <property type="nucleotide sequence ID" value="NZ_JACEFG010000002.1"/>
</dbReference>
<dbReference type="Pfam" id="PF07196">
    <property type="entry name" value="Flagellin_IN"/>
    <property type="match status" value="1"/>
</dbReference>
<keyword evidence="11" id="KW-0969">Cilium</keyword>
<sequence>MVSTFNGLEVAKRGLFTQQSALYTTGHNISNANTDGYTRQRVNFEQTSPFPPGSRNRPEIPGQMGSGVQAGSIERVRDQFLDIQYRNETKNVGYYDAQRSALYKMEEIMNEPTDQGLAKTMDRFWQSLQDMSVNPEDEGARSVVRQRGLAVAETFNYLSNSLQTVQKDLKNQVNVASRQFNSTLNQINSLNQQISEVEPHGYLPNDLYDERDRLIDDLSEMASIDVSYSPSGDSSEDIALGVATIRLADEIGQPVNPPMTLVDGATDTVNEISVSYADTANQTVVKDVTIGEQTMTVDQFSSVGKLKGLMEVGGYMNSTPSEPAYVVGQGFKEDEDGNAFLPSSMTGQTISVTGSTEEEGEFTTGETVDVEITDGMTLQDLATQLNNPDEGIEATIQNQDGVQRLVVKSTAQGSGATMKVEGSAAQSLQLDGEFTGMNEVSGNFSDMLGDLDVMASAFAMQFNEVHSSGGNLTSDATDSPHFFSYGQSLESTHAEGEGTGHPYYKGIASNLGITDAVESNLDHIAASNISTDAAGNDAVFAGNGGNAEDLANIQEQPYDLLGNETNINSFYEGMIGGMAVDAQENRRMVDNSATLQASVQNQRDSVSAVSLDEEMTNMVKFQHAYNAAARNITVVDEMIDRIINQMGRVGR</sequence>
<accession>A0A838CUG3</accession>
<evidence type="ECO:0000256" key="4">
    <source>
        <dbReference type="ARBA" id="ARBA00016244"/>
    </source>
</evidence>
<dbReference type="GO" id="GO:0005198">
    <property type="term" value="F:structural molecule activity"/>
    <property type="evidence" value="ECO:0007669"/>
    <property type="project" value="InterPro"/>
</dbReference>
<dbReference type="Pfam" id="PF22638">
    <property type="entry name" value="FlgK_D1"/>
    <property type="match status" value="1"/>
</dbReference>
<organism evidence="11 12">
    <name type="scientific">Halobacillus locisalis</name>
    <dbReference type="NCBI Taxonomy" id="220753"/>
    <lineage>
        <taxon>Bacteria</taxon>
        <taxon>Bacillati</taxon>
        <taxon>Bacillota</taxon>
        <taxon>Bacilli</taxon>
        <taxon>Bacillales</taxon>
        <taxon>Bacillaceae</taxon>
        <taxon>Halobacillus</taxon>
    </lineage>
</organism>
<proteinExistence type="inferred from homology"/>
<evidence type="ECO:0000259" key="10">
    <source>
        <dbReference type="Pfam" id="PF22638"/>
    </source>
</evidence>
<comment type="subcellular location">
    <subcellularLocation>
        <location evidence="1">Bacterial flagellum</location>
    </subcellularLocation>
    <subcellularLocation>
        <location evidence="2">Secreted</location>
    </subcellularLocation>
</comment>
<dbReference type="Pfam" id="PF06429">
    <property type="entry name" value="Flg_bbr_C"/>
    <property type="match status" value="1"/>
</dbReference>